<keyword evidence="6 8" id="KW-0472">Membrane</keyword>
<evidence type="ECO:0000259" key="10">
    <source>
        <dbReference type="Pfam" id="PF00924"/>
    </source>
</evidence>
<dbReference type="InterPro" id="IPR045276">
    <property type="entry name" value="YbiO_bact"/>
</dbReference>
<comment type="similarity">
    <text evidence="2">Belongs to the MscS (TC 1.A.23) family.</text>
</comment>
<keyword evidence="4 8" id="KW-0812">Transmembrane</keyword>
<dbReference type="InterPro" id="IPR023408">
    <property type="entry name" value="MscS_beta-dom_sf"/>
</dbReference>
<reference evidence="13 14" key="1">
    <citation type="journal article" date="2016" name="Antonie Van Leeuwenhoek">
        <title>Dongia soli sp. nov., isolated from soil from Dokdo, Korea.</title>
        <authorList>
            <person name="Kim D.U."/>
            <person name="Lee H."/>
            <person name="Kim H."/>
            <person name="Kim S.G."/>
            <person name="Ka J.O."/>
        </authorList>
    </citation>
    <scope>NUCLEOTIDE SEQUENCE [LARGE SCALE GENOMIC DNA]</scope>
    <source>
        <strain evidence="13 14">D78</strain>
    </source>
</reference>
<comment type="subcellular location">
    <subcellularLocation>
        <location evidence="1">Cell membrane</location>
        <topology evidence="1">Multi-pass membrane protein</topology>
    </subcellularLocation>
</comment>
<dbReference type="InterPro" id="IPR049142">
    <property type="entry name" value="MS_channel_1st"/>
</dbReference>
<comment type="caution">
    <text evidence="13">The sequence shown here is derived from an EMBL/GenBank/DDBJ whole genome shotgun (WGS) entry which is preliminary data.</text>
</comment>
<evidence type="ECO:0000259" key="12">
    <source>
        <dbReference type="Pfam" id="PF21088"/>
    </source>
</evidence>
<evidence type="ECO:0000256" key="3">
    <source>
        <dbReference type="ARBA" id="ARBA00022475"/>
    </source>
</evidence>
<feature type="transmembrane region" description="Helical" evidence="8">
    <location>
        <begin position="534"/>
        <end position="553"/>
    </location>
</feature>
<feature type="transmembrane region" description="Helical" evidence="8">
    <location>
        <begin position="139"/>
        <end position="161"/>
    </location>
</feature>
<feature type="transmembrane region" description="Helical" evidence="8">
    <location>
        <begin position="224"/>
        <end position="243"/>
    </location>
</feature>
<name>A0ABU5EDZ9_9PROT</name>
<feature type="chain" id="PRO_5045764952" evidence="9">
    <location>
        <begin position="22"/>
        <end position="742"/>
    </location>
</feature>
<feature type="transmembrane region" description="Helical" evidence="8">
    <location>
        <begin position="350"/>
        <end position="367"/>
    </location>
</feature>
<feature type="transmembrane region" description="Helical" evidence="8">
    <location>
        <begin position="506"/>
        <end position="528"/>
    </location>
</feature>
<dbReference type="Gene3D" id="3.30.70.100">
    <property type="match status" value="1"/>
</dbReference>
<dbReference type="InterPro" id="IPR006685">
    <property type="entry name" value="MscS_channel_2nd"/>
</dbReference>
<dbReference type="SUPFAM" id="SSF82861">
    <property type="entry name" value="Mechanosensitive channel protein MscS (YggB), transmembrane region"/>
    <property type="match status" value="1"/>
</dbReference>
<feature type="transmembrane region" description="Helical" evidence="8">
    <location>
        <begin position="296"/>
        <end position="316"/>
    </location>
</feature>
<dbReference type="InterPro" id="IPR011014">
    <property type="entry name" value="MscS_channel_TM-2"/>
</dbReference>
<evidence type="ECO:0000256" key="7">
    <source>
        <dbReference type="SAM" id="MobiDB-lite"/>
    </source>
</evidence>
<dbReference type="Proteomes" id="UP001279642">
    <property type="component" value="Unassembled WGS sequence"/>
</dbReference>
<feature type="region of interest" description="Disordered" evidence="7">
    <location>
        <begin position="63"/>
        <end position="88"/>
    </location>
</feature>
<feature type="domain" description="Mechanosensitive ion channel MscS" evidence="10">
    <location>
        <begin position="551"/>
        <end position="616"/>
    </location>
</feature>
<accession>A0ABU5EDZ9</accession>
<dbReference type="Pfam" id="PF00924">
    <property type="entry name" value="MS_channel_2nd"/>
    <property type="match status" value="1"/>
</dbReference>
<evidence type="ECO:0000256" key="2">
    <source>
        <dbReference type="ARBA" id="ARBA00008017"/>
    </source>
</evidence>
<evidence type="ECO:0000259" key="11">
    <source>
        <dbReference type="Pfam" id="PF21082"/>
    </source>
</evidence>
<feature type="transmembrane region" description="Helical" evidence="8">
    <location>
        <begin position="417"/>
        <end position="434"/>
    </location>
</feature>
<feature type="transmembrane region" description="Helical" evidence="8">
    <location>
        <begin position="255"/>
        <end position="276"/>
    </location>
</feature>
<protein>
    <submittedName>
        <fullName evidence="13">Mechanosensitive ion channel family protein</fullName>
    </submittedName>
</protein>
<dbReference type="PANTHER" id="PTHR30460">
    <property type="entry name" value="MODERATE CONDUCTANCE MECHANOSENSITIVE CHANNEL YBIO"/>
    <property type="match status" value="1"/>
</dbReference>
<feature type="transmembrane region" description="Helical" evidence="8">
    <location>
        <begin position="454"/>
        <end position="472"/>
    </location>
</feature>
<feature type="compositionally biased region" description="Polar residues" evidence="7">
    <location>
        <begin position="63"/>
        <end position="72"/>
    </location>
</feature>
<evidence type="ECO:0000313" key="14">
    <source>
        <dbReference type="Proteomes" id="UP001279642"/>
    </source>
</evidence>
<sequence length="742" mass="80295">MRYLLFFLLIAGLLAAGPVLAQSPAPGSSSAGNANPASPSPEKLRELTDLLGDPAIQAWLRSQAQTPGQSPARSAPATGETAERGGMGAIPAAMPQHMVASWLDAIQAFIRQTAAAVPAVPAEMRKAWTILSFDIEEHGLFSIVLLLGVFLALGAGVERIHWWLTTSFRKRVIAAPLRNVHDRLRIAGIRMIYGLSLLAAVAMGSVGAFLLFDWPPLLREIVLAYLLLFLIVRLVLILGRIILAPGAERFRLLPMATVTAHFWFIWSAVLTGYFFFVKFSLGLLKTLGMSRPALDVIALASGIGLLALALFVAWRCPAMDGRPRLHRFGTWLLSAYMVAVWLVLLTGSYALFYVGLILLLLPIVIHCNQLAVKHVLRPPSPGGSGEDAAGENGAGATGTAEAEISSSSLISVSLERGLRALLLIGGAFLIAHIFDFDLSMLAAQDTMAIRLLRGVLHAVVILLIADVVWHMLKALIDSRLHLALERGQGNSDEAGRQARLRTLLPILRNILFVGLATITVLTALSALGIEIGPLIAGAGVVGVAIGFGAQTLVKDIISGMFYLLDDAFRVGEYIQSGSYKGTVESFSLRSVKLRHHRGPLYTVPFGVLGAIQNMSRDWVIDKLTVGVPYDTDLDMVKKLIKEIGKELKNDPELAPHIIESLKMQGVEQFGDYAIQIRMKMMTKPGEQFVIRRRAFDMIKKAFAANDIRFAQPTVQVAGEKAAVEQAAAQTSFSLTRPSAVPE</sequence>
<dbReference type="PANTHER" id="PTHR30460:SF0">
    <property type="entry name" value="MODERATE CONDUCTANCE MECHANOSENSITIVE CHANNEL YBIO"/>
    <property type="match status" value="1"/>
</dbReference>
<dbReference type="InterPro" id="IPR011066">
    <property type="entry name" value="MscS_channel_C_sf"/>
</dbReference>
<evidence type="ECO:0000256" key="1">
    <source>
        <dbReference type="ARBA" id="ARBA00004651"/>
    </source>
</evidence>
<feature type="region of interest" description="Disordered" evidence="7">
    <location>
        <begin position="24"/>
        <end position="44"/>
    </location>
</feature>
<organism evidence="13 14">
    <name type="scientific">Dongia soli</name>
    <dbReference type="NCBI Taxonomy" id="600628"/>
    <lineage>
        <taxon>Bacteria</taxon>
        <taxon>Pseudomonadati</taxon>
        <taxon>Pseudomonadota</taxon>
        <taxon>Alphaproteobacteria</taxon>
        <taxon>Rhodospirillales</taxon>
        <taxon>Dongiaceae</taxon>
        <taxon>Dongia</taxon>
    </lineage>
</organism>
<dbReference type="SUPFAM" id="SSF50182">
    <property type="entry name" value="Sm-like ribonucleoproteins"/>
    <property type="match status" value="1"/>
</dbReference>
<feature type="domain" description="Mechanosensitive ion channel MscS C-terminal" evidence="11">
    <location>
        <begin position="622"/>
        <end position="709"/>
    </location>
</feature>
<keyword evidence="3" id="KW-1003">Cell membrane</keyword>
<feature type="transmembrane region" description="Helical" evidence="8">
    <location>
        <begin position="192"/>
        <end position="212"/>
    </location>
</feature>
<evidence type="ECO:0000313" key="13">
    <source>
        <dbReference type="EMBL" id="MDY0884593.1"/>
    </source>
</evidence>
<evidence type="ECO:0000256" key="8">
    <source>
        <dbReference type="SAM" id="Phobius"/>
    </source>
</evidence>
<dbReference type="RefSeq" id="WP_320509666.1">
    <property type="nucleotide sequence ID" value="NZ_JAXCLW010000005.1"/>
</dbReference>
<evidence type="ECO:0000256" key="4">
    <source>
        <dbReference type="ARBA" id="ARBA00022692"/>
    </source>
</evidence>
<keyword evidence="9" id="KW-0732">Signal</keyword>
<feature type="signal peptide" evidence="9">
    <location>
        <begin position="1"/>
        <end position="21"/>
    </location>
</feature>
<keyword evidence="5 8" id="KW-1133">Transmembrane helix</keyword>
<feature type="compositionally biased region" description="Low complexity" evidence="7">
    <location>
        <begin position="24"/>
        <end position="41"/>
    </location>
</feature>
<gene>
    <name evidence="13" type="ORF">SMD27_17250</name>
</gene>
<feature type="domain" description="Mechanosensitive ion channel transmembrane helices 2/3" evidence="12">
    <location>
        <begin position="509"/>
        <end position="550"/>
    </location>
</feature>
<evidence type="ECO:0000256" key="9">
    <source>
        <dbReference type="SAM" id="SignalP"/>
    </source>
</evidence>
<dbReference type="InterPro" id="IPR010920">
    <property type="entry name" value="LSM_dom_sf"/>
</dbReference>
<dbReference type="Pfam" id="PF21088">
    <property type="entry name" value="MS_channel_1st"/>
    <property type="match status" value="1"/>
</dbReference>
<proteinExistence type="inferred from homology"/>
<dbReference type="EMBL" id="JAXCLW010000005">
    <property type="protein sequence ID" value="MDY0884593.1"/>
    <property type="molecule type" value="Genomic_DNA"/>
</dbReference>
<dbReference type="Gene3D" id="2.30.30.60">
    <property type="match status" value="1"/>
</dbReference>
<dbReference type="Pfam" id="PF21082">
    <property type="entry name" value="MS_channel_3rd"/>
    <property type="match status" value="1"/>
</dbReference>
<keyword evidence="14" id="KW-1185">Reference proteome</keyword>
<feature type="transmembrane region" description="Helical" evidence="8">
    <location>
        <begin position="328"/>
        <end position="344"/>
    </location>
</feature>
<dbReference type="Gene3D" id="1.10.287.1260">
    <property type="match status" value="1"/>
</dbReference>
<evidence type="ECO:0000256" key="5">
    <source>
        <dbReference type="ARBA" id="ARBA00022989"/>
    </source>
</evidence>
<evidence type="ECO:0000256" key="6">
    <source>
        <dbReference type="ARBA" id="ARBA00023136"/>
    </source>
</evidence>
<dbReference type="SUPFAM" id="SSF82689">
    <property type="entry name" value="Mechanosensitive channel protein MscS (YggB), C-terminal domain"/>
    <property type="match status" value="1"/>
</dbReference>
<dbReference type="InterPro" id="IPR049278">
    <property type="entry name" value="MS_channel_C"/>
</dbReference>